<evidence type="ECO:0000313" key="3">
    <source>
        <dbReference type="Proteomes" id="UP000050867"/>
    </source>
</evidence>
<feature type="region of interest" description="Disordered" evidence="1">
    <location>
        <begin position="1"/>
        <end position="20"/>
    </location>
</feature>
<dbReference type="eggNOG" id="ENOG502ZPBD">
    <property type="taxonomic scope" value="Bacteria"/>
</dbReference>
<dbReference type="InterPro" id="IPR032710">
    <property type="entry name" value="NTF2-like_dom_sf"/>
</dbReference>
<reference evidence="2 3" key="1">
    <citation type="submission" date="2015-10" db="EMBL/GenBank/DDBJ databases">
        <title>Draft genome sequence of pyrrolomycin-producing Streptomyces vitaminophilus.</title>
        <authorList>
            <person name="Graham D.E."/>
            <person name="Mahan K.M."/>
            <person name="Klingeman D.M."/>
            <person name="Hettich R.L."/>
            <person name="Parry R.J."/>
        </authorList>
    </citation>
    <scope>NUCLEOTIDE SEQUENCE [LARGE SCALE GENOMIC DNA]</scope>
    <source>
        <strain evidence="2 3">ATCC 31673</strain>
    </source>
</reference>
<evidence type="ECO:0000256" key="1">
    <source>
        <dbReference type="SAM" id="MobiDB-lite"/>
    </source>
</evidence>
<gene>
    <name evidence="2" type="ORF">AQ490_24415</name>
</gene>
<evidence type="ECO:0000313" key="2">
    <source>
        <dbReference type="EMBL" id="KRV48554.1"/>
    </source>
</evidence>
<dbReference type="EMBL" id="LLZU01000021">
    <property type="protein sequence ID" value="KRV48554.1"/>
    <property type="molecule type" value="Genomic_DNA"/>
</dbReference>
<accession>A0A0T6LQZ9</accession>
<organism evidence="2 3">
    <name type="scientific">Wenjunlia vitaminophila</name>
    <name type="common">Streptomyces vitaminophilus</name>
    <dbReference type="NCBI Taxonomy" id="76728"/>
    <lineage>
        <taxon>Bacteria</taxon>
        <taxon>Bacillati</taxon>
        <taxon>Actinomycetota</taxon>
        <taxon>Actinomycetes</taxon>
        <taxon>Kitasatosporales</taxon>
        <taxon>Streptomycetaceae</taxon>
        <taxon>Wenjunlia</taxon>
    </lineage>
</organism>
<dbReference type="SUPFAM" id="SSF54427">
    <property type="entry name" value="NTF2-like"/>
    <property type="match status" value="1"/>
</dbReference>
<comment type="caution">
    <text evidence="2">The sequence shown here is derived from an EMBL/GenBank/DDBJ whole genome shotgun (WGS) entry which is preliminary data.</text>
</comment>
<proteinExistence type="predicted"/>
<name>A0A0T6LQZ9_WENVI</name>
<sequence length="112" mass="12226">MAPSPTDEPEPSPTRTPPARVVTEYYTAINEGDYRRAWDLGGSHFADSYEEFAAGFSETEHVRVEIVSVEGTSVRVRIDATETGGHRYFAGAYTVRSGVIVDGDVRAAEAWG</sequence>
<protein>
    <recommendedName>
        <fullName evidence="4">SnoaL-like domain-containing protein</fullName>
    </recommendedName>
</protein>
<keyword evidence="3" id="KW-1185">Reference proteome</keyword>
<dbReference type="STRING" id="76728.AQ490_24415"/>
<evidence type="ECO:0008006" key="4">
    <source>
        <dbReference type="Google" id="ProtNLM"/>
    </source>
</evidence>
<dbReference type="AlphaFoldDB" id="A0A0T6LQZ9"/>
<dbReference type="Proteomes" id="UP000050867">
    <property type="component" value="Unassembled WGS sequence"/>
</dbReference>